<evidence type="ECO:0000259" key="3">
    <source>
        <dbReference type="PROSITE" id="PS50181"/>
    </source>
</evidence>
<dbReference type="GO" id="GO:0031146">
    <property type="term" value="P:SCF-dependent proteasomal ubiquitin-dependent protein catabolic process"/>
    <property type="evidence" value="ECO:0007669"/>
    <property type="project" value="TreeGrafter"/>
</dbReference>
<organism evidence="4 5">
    <name type="scientific">Circinella minor</name>
    <dbReference type="NCBI Taxonomy" id="1195481"/>
    <lineage>
        <taxon>Eukaryota</taxon>
        <taxon>Fungi</taxon>
        <taxon>Fungi incertae sedis</taxon>
        <taxon>Mucoromycota</taxon>
        <taxon>Mucoromycotina</taxon>
        <taxon>Mucoromycetes</taxon>
        <taxon>Mucorales</taxon>
        <taxon>Lichtheimiaceae</taxon>
        <taxon>Circinella</taxon>
    </lineage>
</organism>
<keyword evidence="5" id="KW-1185">Reference proteome</keyword>
<proteinExistence type="predicted"/>
<dbReference type="Proteomes" id="UP000646827">
    <property type="component" value="Unassembled WGS sequence"/>
</dbReference>
<evidence type="ECO:0000313" key="5">
    <source>
        <dbReference type="Proteomes" id="UP000646827"/>
    </source>
</evidence>
<reference evidence="4 5" key="1">
    <citation type="submission" date="2020-12" db="EMBL/GenBank/DDBJ databases">
        <title>Metabolic potential, ecology and presence of endohyphal bacteria is reflected in genomic diversity of Mucoromycotina.</title>
        <authorList>
            <person name="Muszewska A."/>
            <person name="Okrasinska A."/>
            <person name="Steczkiewicz K."/>
            <person name="Drgas O."/>
            <person name="Orlowska M."/>
            <person name="Perlinska-Lenart U."/>
            <person name="Aleksandrzak-Piekarczyk T."/>
            <person name="Szatraj K."/>
            <person name="Zielenkiewicz U."/>
            <person name="Pilsyk S."/>
            <person name="Malc E."/>
            <person name="Mieczkowski P."/>
            <person name="Kruszewska J.S."/>
            <person name="Biernat P."/>
            <person name="Pawlowska J."/>
        </authorList>
    </citation>
    <scope>NUCLEOTIDE SEQUENCE [LARGE SCALE GENOMIC DNA]</scope>
    <source>
        <strain evidence="4 5">CBS 142.35</strain>
    </source>
</reference>
<dbReference type="PANTHER" id="PTHR13318">
    <property type="entry name" value="PARTNER OF PAIRED, ISOFORM B-RELATED"/>
    <property type="match status" value="1"/>
</dbReference>
<name>A0A8H7VMQ3_9FUNG</name>
<accession>A0A8H7VMQ3</accession>
<dbReference type="GO" id="GO:0019005">
    <property type="term" value="C:SCF ubiquitin ligase complex"/>
    <property type="evidence" value="ECO:0007669"/>
    <property type="project" value="TreeGrafter"/>
</dbReference>
<comment type="caution">
    <text evidence="4">The sequence shown here is derived from an EMBL/GenBank/DDBJ whole genome shotgun (WGS) entry which is preliminary data.</text>
</comment>
<dbReference type="Pfam" id="PF00646">
    <property type="entry name" value="F-box"/>
    <property type="match status" value="1"/>
</dbReference>
<feature type="domain" description="F-box" evidence="3">
    <location>
        <begin position="36"/>
        <end position="83"/>
    </location>
</feature>
<dbReference type="Gene3D" id="1.20.1280.50">
    <property type="match status" value="1"/>
</dbReference>
<feature type="compositionally biased region" description="Acidic residues" evidence="2">
    <location>
        <begin position="15"/>
        <end position="26"/>
    </location>
</feature>
<evidence type="ECO:0000256" key="1">
    <source>
        <dbReference type="SAM" id="Coils"/>
    </source>
</evidence>
<protein>
    <recommendedName>
        <fullName evidence="3">F-box domain-containing protein</fullName>
    </recommendedName>
</protein>
<dbReference type="OrthoDB" id="421226at2759"/>
<dbReference type="SUPFAM" id="SSF81383">
    <property type="entry name" value="F-box domain"/>
    <property type="match status" value="1"/>
</dbReference>
<dbReference type="AlphaFoldDB" id="A0A8H7VMQ3"/>
<keyword evidence="1" id="KW-0175">Coiled coil</keyword>
<dbReference type="PANTHER" id="PTHR13318:SF247">
    <property type="entry name" value="GH16156P"/>
    <property type="match status" value="1"/>
</dbReference>
<dbReference type="Gene3D" id="3.80.10.10">
    <property type="entry name" value="Ribonuclease Inhibitor"/>
    <property type="match status" value="1"/>
</dbReference>
<dbReference type="InterPro" id="IPR036047">
    <property type="entry name" value="F-box-like_dom_sf"/>
</dbReference>
<feature type="coiled-coil region" evidence="1">
    <location>
        <begin position="312"/>
        <end position="339"/>
    </location>
</feature>
<dbReference type="SUPFAM" id="SSF52047">
    <property type="entry name" value="RNI-like"/>
    <property type="match status" value="1"/>
</dbReference>
<dbReference type="EMBL" id="JAEPRB010000091">
    <property type="protein sequence ID" value="KAG2222143.1"/>
    <property type="molecule type" value="Genomic_DNA"/>
</dbReference>
<dbReference type="PROSITE" id="PS50181">
    <property type="entry name" value="FBOX"/>
    <property type="match status" value="1"/>
</dbReference>
<dbReference type="SMART" id="SM00256">
    <property type="entry name" value="FBOX"/>
    <property type="match status" value="1"/>
</dbReference>
<sequence>MNEITNTTNNSSDPKDDEDEYYDTEDESYGPLRKRIDFITHLPYEVVDMILSELSTVELFECLEVSPTWLDILQKLPNLWYEVTVDDENYTMVDQLSLIGKHIRKYRIYNGCQEIHDGSVTEILCGSMNHLESLAWDCSDFIDRDVLNCIRHLQGSLTELEIVYTHDTRYVLPFNIPNLSSILHACPTLKRLEVSLHDSNITQYSDKPGDNEVPDNVKLTHLHWHPGAYTTIEELEKLLVVCPLLLYMSIGSFEDSVSILAFRSQCPPKLRYLHLDVNKHSKSGLYSYSSNNNDNDNNHDDIKPNNDFFTKEEEEEERRMTIKNNNKNVQNKLESLSAKCYNQVDWEELLNLIRMDQKSLKDLTVCHNESSFDLTTLLDIFQGSFLSLRYSYIYWRSRGFIHATLNKYIVIDNQQEKIQERNSDKKKQQQLTIQSEFETSTYQQRHLPWFIEGLRGTHSRSFSWKVSKLKFCDCIINTTYIQSLLELSTLEELSITTSKRDPLEIEALTALIDGLCVSRRRQQQQQQQTIAPRIRRLCLGSVTGLTDGIVARFAEINELKDLTLMKCNDITDQGIIHLVDSESSLEKLSVLECKNITSEAKEYIKEKLDQREYQQKQ</sequence>
<evidence type="ECO:0000313" key="4">
    <source>
        <dbReference type="EMBL" id="KAG2222143.1"/>
    </source>
</evidence>
<feature type="compositionally biased region" description="Polar residues" evidence="2">
    <location>
        <begin position="1"/>
        <end position="10"/>
    </location>
</feature>
<dbReference type="InterPro" id="IPR001810">
    <property type="entry name" value="F-box_dom"/>
</dbReference>
<gene>
    <name evidence="4" type="ORF">INT45_007579</name>
</gene>
<dbReference type="InterPro" id="IPR032675">
    <property type="entry name" value="LRR_dom_sf"/>
</dbReference>
<feature type="region of interest" description="Disordered" evidence="2">
    <location>
        <begin position="1"/>
        <end position="26"/>
    </location>
</feature>
<evidence type="ECO:0000256" key="2">
    <source>
        <dbReference type="SAM" id="MobiDB-lite"/>
    </source>
</evidence>